<reference evidence="1" key="1">
    <citation type="submission" date="2021-01" db="EMBL/GenBank/DDBJ databases">
        <authorList>
            <person name="Corre E."/>
            <person name="Pelletier E."/>
            <person name="Niang G."/>
            <person name="Scheremetjew M."/>
            <person name="Finn R."/>
            <person name="Kale V."/>
            <person name="Holt S."/>
            <person name="Cochrane G."/>
            <person name="Meng A."/>
            <person name="Brown T."/>
            <person name="Cohen L."/>
        </authorList>
    </citation>
    <scope>NUCLEOTIDE SEQUENCE</scope>
    <source>
        <strain evidence="1">NIES-381</strain>
    </source>
</reference>
<proteinExistence type="predicted"/>
<name>A0A7S1I0M5_9EUGL</name>
<protein>
    <submittedName>
        <fullName evidence="1">Uncharacterized protein</fullName>
    </submittedName>
</protein>
<accession>A0A7S1I0M5</accession>
<dbReference type="EMBL" id="HBGA01021309">
    <property type="protein sequence ID" value="CAD8997163.1"/>
    <property type="molecule type" value="Transcribed_RNA"/>
</dbReference>
<gene>
    <name evidence="1" type="ORF">EGYM00392_LOCUS8227</name>
</gene>
<organism evidence="1">
    <name type="scientific">Eutreptiella gymnastica</name>
    <dbReference type="NCBI Taxonomy" id="73025"/>
    <lineage>
        <taxon>Eukaryota</taxon>
        <taxon>Discoba</taxon>
        <taxon>Euglenozoa</taxon>
        <taxon>Euglenida</taxon>
        <taxon>Spirocuta</taxon>
        <taxon>Euglenophyceae</taxon>
        <taxon>Eutreptiales</taxon>
        <taxon>Eutreptiaceae</taxon>
        <taxon>Eutreptiella</taxon>
    </lineage>
</organism>
<sequence>MNHPENANTSPVRAPHGGVPVILQLGSRRELGEFLVFHPLVSGLRYKRKKHSFTLDFTHLAKGTRDIQGTRTGGMEGTSAHGGLDAPSFLNLWAVMPFGWVAPSPRRTRIL</sequence>
<evidence type="ECO:0000313" key="1">
    <source>
        <dbReference type="EMBL" id="CAD8997163.1"/>
    </source>
</evidence>
<dbReference type="AlphaFoldDB" id="A0A7S1I0M5"/>